<dbReference type="RefSeq" id="WP_158028416.1">
    <property type="nucleotide sequence ID" value="NZ_BMHG01000001.1"/>
</dbReference>
<accession>A0A6H9WQ55</accession>
<name>A0A6H9WQ55_9MICO</name>
<sequence length="84" mass="9151">MSIFESPERIKLLKPVGWTIVSTSTGVRLDLESVGLALELDRDDARQLAESLAFTAAGEPVPRPASPTASPHRKATGRERRRIA</sequence>
<dbReference type="Proteomes" id="UP000431744">
    <property type="component" value="Unassembled WGS sequence"/>
</dbReference>
<proteinExistence type="predicted"/>
<evidence type="ECO:0000313" key="3">
    <source>
        <dbReference type="Proteomes" id="UP000431744"/>
    </source>
</evidence>
<reference evidence="2 3" key="1">
    <citation type="submission" date="2019-09" db="EMBL/GenBank/DDBJ databases">
        <title>Phylogeny of genus Pseudoclavibacter and closely related genus.</title>
        <authorList>
            <person name="Li Y."/>
        </authorList>
    </citation>
    <scope>NUCLEOTIDE SEQUENCE [LARGE SCALE GENOMIC DNA]</scope>
    <source>
        <strain evidence="2 3">EGI 60007</strain>
    </source>
</reference>
<evidence type="ECO:0000256" key="1">
    <source>
        <dbReference type="SAM" id="MobiDB-lite"/>
    </source>
</evidence>
<keyword evidence="3" id="KW-1185">Reference proteome</keyword>
<gene>
    <name evidence="2" type="ORF">F8O04_06275</name>
</gene>
<dbReference type="AlphaFoldDB" id="A0A6H9WQ55"/>
<protein>
    <submittedName>
        <fullName evidence="2">Uncharacterized protein</fullName>
    </submittedName>
</protein>
<comment type="caution">
    <text evidence="2">The sequence shown here is derived from an EMBL/GenBank/DDBJ whole genome shotgun (WGS) entry which is preliminary data.</text>
</comment>
<dbReference type="EMBL" id="WBJY01000001">
    <property type="protein sequence ID" value="KAB1649831.1"/>
    <property type="molecule type" value="Genomic_DNA"/>
</dbReference>
<feature type="region of interest" description="Disordered" evidence="1">
    <location>
        <begin position="57"/>
        <end position="84"/>
    </location>
</feature>
<evidence type="ECO:0000313" key="2">
    <source>
        <dbReference type="EMBL" id="KAB1649831.1"/>
    </source>
</evidence>
<feature type="compositionally biased region" description="Basic residues" evidence="1">
    <location>
        <begin position="71"/>
        <end position="84"/>
    </location>
</feature>
<organism evidence="2 3">
    <name type="scientific">Pseudoclavibacter endophyticus</name>
    <dbReference type="NCBI Taxonomy" id="1778590"/>
    <lineage>
        <taxon>Bacteria</taxon>
        <taxon>Bacillati</taxon>
        <taxon>Actinomycetota</taxon>
        <taxon>Actinomycetes</taxon>
        <taxon>Micrococcales</taxon>
        <taxon>Microbacteriaceae</taxon>
        <taxon>Pseudoclavibacter</taxon>
    </lineage>
</organism>